<dbReference type="InterPro" id="IPR025295">
    <property type="entry name" value="eCIS_core_dom"/>
</dbReference>
<keyword evidence="4" id="KW-1185">Reference proteome</keyword>
<feature type="compositionally biased region" description="Low complexity" evidence="1">
    <location>
        <begin position="293"/>
        <end position="304"/>
    </location>
</feature>
<dbReference type="EMBL" id="CP108057">
    <property type="protein sequence ID" value="WUO44960.1"/>
    <property type="molecule type" value="Genomic_DNA"/>
</dbReference>
<proteinExistence type="predicted"/>
<name>A0ABZ1RFJ7_9ACTN</name>
<feature type="compositionally biased region" description="Basic and acidic residues" evidence="1">
    <location>
        <begin position="1"/>
        <end position="19"/>
    </location>
</feature>
<feature type="domain" description="eCIS core" evidence="2">
    <location>
        <begin position="143"/>
        <end position="214"/>
    </location>
</feature>
<organism evidence="3 4">
    <name type="scientific">Streptomyces goshikiensis</name>
    <dbReference type="NCBI Taxonomy" id="1942"/>
    <lineage>
        <taxon>Bacteria</taxon>
        <taxon>Bacillati</taxon>
        <taxon>Actinomycetota</taxon>
        <taxon>Actinomycetes</taxon>
        <taxon>Kitasatosporales</taxon>
        <taxon>Streptomycetaceae</taxon>
        <taxon>Streptomyces</taxon>
    </lineage>
</organism>
<feature type="region of interest" description="Disordered" evidence="1">
    <location>
        <begin position="1"/>
        <end position="29"/>
    </location>
</feature>
<feature type="region of interest" description="Disordered" evidence="1">
    <location>
        <begin position="81"/>
        <end position="143"/>
    </location>
</feature>
<dbReference type="RefSeq" id="WP_328775201.1">
    <property type="nucleotide sequence ID" value="NZ_CP108057.1"/>
</dbReference>
<evidence type="ECO:0000313" key="4">
    <source>
        <dbReference type="Proteomes" id="UP001432075"/>
    </source>
</evidence>
<dbReference type="Pfam" id="PF13699">
    <property type="entry name" value="eCIS_core"/>
    <property type="match status" value="1"/>
</dbReference>
<sequence length="344" mass="35105">MTRDTAQDGARDSARDLPRDGAAPLPTLGERLDAQGRGLAARLLTPLPWAGPLRVFVDHAAGLVVCAGRFERVESAPDRPVPLVAERSANRTRPAASGLPGTAGREAAAPPAGPDAGLTPGRSPAPPPRPPSAAPDGPRGDVLPAATRARLRGAVGPAADALRVHQDEPADALARARRADAVTVGRDVYFRRGRLRPQEERGFGLLVHEATHVLALMRPGAAWHRATGAGARAEEAEALAAERAAAPGAFPQTGGPLPGPSARSGAVPARPSGSAAVARPAGPAVAPAPAPPYASAAARAMAAPADREAAGAAPAPPPVDVQALRRELIDDVMRRLRDESERGG</sequence>
<gene>
    <name evidence="3" type="ORF">OHU17_03555</name>
</gene>
<protein>
    <submittedName>
        <fullName evidence="3">DUF4157 domain-containing protein</fullName>
    </submittedName>
</protein>
<feature type="compositionally biased region" description="Low complexity" evidence="1">
    <location>
        <begin position="100"/>
        <end position="122"/>
    </location>
</feature>
<accession>A0ABZ1RFJ7</accession>
<evidence type="ECO:0000259" key="2">
    <source>
        <dbReference type="Pfam" id="PF13699"/>
    </source>
</evidence>
<evidence type="ECO:0000256" key="1">
    <source>
        <dbReference type="SAM" id="MobiDB-lite"/>
    </source>
</evidence>
<dbReference type="Proteomes" id="UP001432075">
    <property type="component" value="Chromosome"/>
</dbReference>
<evidence type="ECO:0000313" key="3">
    <source>
        <dbReference type="EMBL" id="WUO44960.1"/>
    </source>
</evidence>
<feature type="compositionally biased region" description="Pro residues" evidence="1">
    <location>
        <begin position="123"/>
        <end position="133"/>
    </location>
</feature>
<feature type="region of interest" description="Disordered" evidence="1">
    <location>
        <begin position="248"/>
        <end position="322"/>
    </location>
</feature>
<reference evidence="3" key="1">
    <citation type="submission" date="2022-10" db="EMBL/GenBank/DDBJ databases">
        <title>The complete genomes of actinobacterial strains from the NBC collection.</title>
        <authorList>
            <person name="Joergensen T.S."/>
            <person name="Alvarez Arevalo M."/>
            <person name="Sterndorff E.B."/>
            <person name="Faurdal D."/>
            <person name="Vuksanovic O."/>
            <person name="Mourched A.-S."/>
            <person name="Charusanti P."/>
            <person name="Shaw S."/>
            <person name="Blin K."/>
            <person name="Weber T."/>
        </authorList>
    </citation>
    <scope>NUCLEOTIDE SEQUENCE</scope>
    <source>
        <strain evidence="3">NBC_00283</strain>
    </source>
</reference>
<feature type="compositionally biased region" description="Low complexity" evidence="1">
    <location>
        <begin position="264"/>
        <end position="285"/>
    </location>
</feature>